<protein>
    <submittedName>
        <fullName evidence="3">Jerky protein homolog-like</fullName>
    </submittedName>
</protein>
<dbReference type="Pfam" id="PF03184">
    <property type="entry name" value="DDE_1"/>
    <property type="match status" value="1"/>
</dbReference>
<dbReference type="InterPro" id="IPR004875">
    <property type="entry name" value="DDE_SF_endonuclease_dom"/>
</dbReference>
<dbReference type="Proteomes" id="UP000694920">
    <property type="component" value="Unplaced"/>
</dbReference>
<proteinExistence type="predicted"/>
<dbReference type="GO" id="GO:0005634">
    <property type="term" value="C:nucleus"/>
    <property type="evidence" value="ECO:0007669"/>
    <property type="project" value="TreeGrafter"/>
</dbReference>
<organism evidence="2 3">
    <name type="scientific">Cephus cinctus</name>
    <name type="common">Wheat stem sawfly</name>
    <dbReference type="NCBI Taxonomy" id="211228"/>
    <lineage>
        <taxon>Eukaryota</taxon>
        <taxon>Metazoa</taxon>
        <taxon>Ecdysozoa</taxon>
        <taxon>Arthropoda</taxon>
        <taxon>Hexapoda</taxon>
        <taxon>Insecta</taxon>
        <taxon>Pterygota</taxon>
        <taxon>Neoptera</taxon>
        <taxon>Endopterygota</taxon>
        <taxon>Hymenoptera</taxon>
        <taxon>Cephoidea</taxon>
        <taxon>Cephidae</taxon>
        <taxon>Cephus</taxon>
    </lineage>
</organism>
<feature type="domain" description="DDE-1" evidence="1">
    <location>
        <begin position="2"/>
        <end position="180"/>
    </location>
</feature>
<evidence type="ECO:0000313" key="2">
    <source>
        <dbReference type="Proteomes" id="UP000694920"/>
    </source>
</evidence>
<name>A0AAJ7RE93_CEPCN</name>
<keyword evidence="2" id="KW-1185">Reference proteome</keyword>
<sequence length="230" mass="26119">MKDRITIMLCANATGTHKLKILVTGKSKNPRCFKHVTTLPVIYKNQKSRWMDRELFEESFTECFVSEVQEEQRRTGRNGKVVLLIDNAPSHKLSPECIAAYPDFVVDFFSRNVTAIMQPMDQGVIEKLKRMYKKNVLSKLLGDSEESVTQLLKSFTFKDCCYMVSDAWDTVTAENIRRAWKPLNIGTSNAQVLEPTENAMNVSETLRILHCIPGCGGCDEDDTAAWLNND</sequence>
<dbReference type="KEGG" id="ccin:112494101"/>
<dbReference type="RefSeq" id="XP_024939029.1">
    <property type="nucleotide sequence ID" value="XM_025083261.1"/>
</dbReference>
<dbReference type="GO" id="GO:0003677">
    <property type="term" value="F:DNA binding"/>
    <property type="evidence" value="ECO:0007669"/>
    <property type="project" value="TreeGrafter"/>
</dbReference>
<dbReference type="InterPro" id="IPR050863">
    <property type="entry name" value="CenT-Element_Derived"/>
</dbReference>
<evidence type="ECO:0000259" key="1">
    <source>
        <dbReference type="Pfam" id="PF03184"/>
    </source>
</evidence>
<dbReference type="PANTHER" id="PTHR19303:SF73">
    <property type="entry name" value="PROTEIN PDC2"/>
    <property type="match status" value="1"/>
</dbReference>
<reference evidence="3" key="1">
    <citation type="submission" date="2025-08" db="UniProtKB">
        <authorList>
            <consortium name="RefSeq"/>
        </authorList>
    </citation>
    <scope>IDENTIFICATION</scope>
</reference>
<dbReference type="GeneID" id="112494101"/>
<gene>
    <name evidence="3" type="primary">LOC112494101</name>
</gene>
<dbReference type="AlphaFoldDB" id="A0AAJ7RE93"/>
<evidence type="ECO:0000313" key="3">
    <source>
        <dbReference type="RefSeq" id="XP_024939029.1"/>
    </source>
</evidence>
<accession>A0AAJ7RE93</accession>
<dbReference type="PANTHER" id="PTHR19303">
    <property type="entry name" value="TRANSPOSON"/>
    <property type="match status" value="1"/>
</dbReference>